<accession>A0A344PHY4</accession>
<dbReference type="RefSeq" id="WP_114075308.1">
    <property type="nucleotide sequence ID" value="NZ_CP030918.1"/>
</dbReference>
<evidence type="ECO:0000313" key="2">
    <source>
        <dbReference type="Proteomes" id="UP000252023"/>
    </source>
</evidence>
<keyword evidence="2" id="KW-1185">Reference proteome</keyword>
<dbReference type="EMBL" id="CP030918">
    <property type="protein sequence ID" value="AXC48989.1"/>
    <property type="molecule type" value="Genomic_DNA"/>
</dbReference>
<sequence>MKERYVVDTNVLIAASAADPVHPSDIAATPTDPVLRQAVWAWLDEFERGNCRLVLDSENRIWNEYNNKLRHTDFGIQVVISKWSKCAVDNVAVDYDEHGHGTLPAMLEPVIHDLADRKIVAAALASYVDFGEGCIAFAGDTDWHDWEEALLAQNVDLEPIIEAWSRAKHIEKQERV</sequence>
<evidence type="ECO:0000313" key="1">
    <source>
        <dbReference type="EMBL" id="AXC48989.1"/>
    </source>
</evidence>
<gene>
    <name evidence="1" type="ORF">DRW48_04125</name>
</gene>
<dbReference type="OrthoDB" id="6864212at2"/>
<dbReference type="KEGG" id="pars:DRW48_04125"/>
<reference evidence="2" key="1">
    <citation type="submission" date="2018-07" db="EMBL/GenBank/DDBJ databases">
        <title>Genome sequencing of Paracoccus sp. SC2-6.</title>
        <authorList>
            <person name="Heo J."/>
            <person name="Kim S.-J."/>
            <person name="Kwon S.-W."/>
        </authorList>
    </citation>
    <scope>NUCLEOTIDE SEQUENCE [LARGE SCALE GENOMIC DNA]</scope>
    <source>
        <strain evidence="2">SC2-6</strain>
    </source>
</reference>
<name>A0A344PHY4_9RHOB</name>
<protein>
    <recommendedName>
        <fullName evidence="3">PIN domain-containing protein</fullName>
    </recommendedName>
</protein>
<organism evidence="1 2">
    <name type="scientific">Paracoccus suum</name>
    <dbReference type="NCBI Taxonomy" id="2259340"/>
    <lineage>
        <taxon>Bacteria</taxon>
        <taxon>Pseudomonadati</taxon>
        <taxon>Pseudomonadota</taxon>
        <taxon>Alphaproteobacteria</taxon>
        <taxon>Rhodobacterales</taxon>
        <taxon>Paracoccaceae</taxon>
        <taxon>Paracoccus</taxon>
    </lineage>
</organism>
<dbReference type="Proteomes" id="UP000252023">
    <property type="component" value="Chromosome"/>
</dbReference>
<proteinExistence type="predicted"/>
<evidence type="ECO:0008006" key="3">
    <source>
        <dbReference type="Google" id="ProtNLM"/>
    </source>
</evidence>
<dbReference type="AlphaFoldDB" id="A0A344PHY4"/>